<dbReference type="PANTHER" id="PTHR46796">
    <property type="entry name" value="HTH-TYPE TRANSCRIPTIONAL ACTIVATOR RHAS-RELATED"/>
    <property type="match status" value="1"/>
</dbReference>
<keyword evidence="6" id="KW-1185">Reference proteome</keyword>
<dbReference type="Proteomes" id="UP000798808">
    <property type="component" value="Unassembled WGS sequence"/>
</dbReference>
<name>A0ABW9RK47_9BACT</name>
<protein>
    <submittedName>
        <fullName evidence="5">Helix-turn-helix domain-containing protein</fullName>
    </submittedName>
</protein>
<dbReference type="Pfam" id="PF12833">
    <property type="entry name" value="HTH_18"/>
    <property type="match status" value="1"/>
</dbReference>
<dbReference type="InterPro" id="IPR009057">
    <property type="entry name" value="Homeodomain-like_sf"/>
</dbReference>
<accession>A0ABW9RK47</accession>
<sequence length="273" mass="31703">MFLEITIPDYPLRTFIKSLIYYKDYTADCNYEMLLPDGSSQLIIALDEAERLLESASASATTRRSFRQYWITGIQTKPVIYLAERAATTLCIQFENGGLNALFGIPAHEFHNDMIDASLIMSHDIMDLRERLLACKDHFQIMNLVETFLLERLLSKDQETAFLSFVAQKLCEENQPLFEVVRQTGYSQKHLIHKFKTLVGVTPKKYQKLFRFNKALGMLQQNEVNYAGIAFDCNYFDQAHFINDFNQMSARSPSKYLQIRKKYPHVLPLDVLR</sequence>
<dbReference type="InterPro" id="IPR050204">
    <property type="entry name" value="AraC_XylS_family_regulators"/>
</dbReference>
<dbReference type="PANTHER" id="PTHR46796:SF13">
    <property type="entry name" value="HTH-TYPE TRANSCRIPTIONAL ACTIVATOR RHAS"/>
    <property type="match status" value="1"/>
</dbReference>
<organism evidence="5 6">
    <name type="scientific">Fulvivirga kasyanovii</name>
    <dbReference type="NCBI Taxonomy" id="396812"/>
    <lineage>
        <taxon>Bacteria</taxon>
        <taxon>Pseudomonadati</taxon>
        <taxon>Bacteroidota</taxon>
        <taxon>Cytophagia</taxon>
        <taxon>Cytophagales</taxon>
        <taxon>Fulvivirgaceae</taxon>
        <taxon>Fulvivirga</taxon>
    </lineage>
</organism>
<evidence type="ECO:0000313" key="6">
    <source>
        <dbReference type="Proteomes" id="UP000798808"/>
    </source>
</evidence>
<dbReference type="InterPro" id="IPR046532">
    <property type="entry name" value="DUF6597"/>
</dbReference>
<evidence type="ECO:0000313" key="5">
    <source>
        <dbReference type="EMBL" id="MTI24336.1"/>
    </source>
</evidence>
<proteinExistence type="predicted"/>
<evidence type="ECO:0000256" key="2">
    <source>
        <dbReference type="ARBA" id="ARBA00023125"/>
    </source>
</evidence>
<keyword evidence="1" id="KW-0805">Transcription regulation</keyword>
<dbReference type="SUPFAM" id="SSF46689">
    <property type="entry name" value="Homeodomain-like"/>
    <property type="match status" value="1"/>
</dbReference>
<evidence type="ECO:0000256" key="1">
    <source>
        <dbReference type="ARBA" id="ARBA00023015"/>
    </source>
</evidence>
<dbReference type="Gene3D" id="1.10.10.60">
    <property type="entry name" value="Homeodomain-like"/>
    <property type="match status" value="1"/>
</dbReference>
<dbReference type="InterPro" id="IPR018060">
    <property type="entry name" value="HTH_AraC"/>
</dbReference>
<evidence type="ECO:0000256" key="3">
    <source>
        <dbReference type="ARBA" id="ARBA00023163"/>
    </source>
</evidence>
<feature type="domain" description="HTH araC/xylS-type" evidence="4">
    <location>
        <begin position="160"/>
        <end position="259"/>
    </location>
</feature>
<reference evidence="5 6" key="1">
    <citation type="submission" date="2019-02" db="EMBL/GenBank/DDBJ databases">
        <authorList>
            <person name="Goldberg S.R."/>
            <person name="Haltli B.A."/>
            <person name="Correa H."/>
            <person name="Russell K.G."/>
        </authorList>
    </citation>
    <scope>NUCLEOTIDE SEQUENCE [LARGE SCALE GENOMIC DNA]</scope>
    <source>
        <strain evidence="5 6">JCM 16186</strain>
    </source>
</reference>
<keyword evidence="3" id="KW-0804">Transcription</keyword>
<comment type="caution">
    <text evidence="5">The sequence shown here is derived from an EMBL/GenBank/DDBJ whole genome shotgun (WGS) entry which is preliminary data.</text>
</comment>
<dbReference type="RefSeq" id="WP_155170219.1">
    <property type="nucleotide sequence ID" value="NZ_BAAAFL010000053.1"/>
</dbReference>
<dbReference type="EMBL" id="SMLW01000398">
    <property type="protein sequence ID" value="MTI24336.1"/>
    <property type="molecule type" value="Genomic_DNA"/>
</dbReference>
<gene>
    <name evidence="5" type="ORF">E1163_05200</name>
</gene>
<dbReference type="PROSITE" id="PS01124">
    <property type="entry name" value="HTH_ARAC_FAMILY_2"/>
    <property type="match status" value="1"/>
</dbReference>
<dbReference type="SMART" id="SM00342">
    <property type="entry name" value="HTH_ARAC"/>
    <property type="match status" value="1"/>
</dbReference>
<dbReference type="Pfam" id="PF20240">
    <property type="entry name" value="DUF6597"/>
    <property type="match status" value="1"/>
</dbReference>
<evidence type="ECO:0000259" key="4">
    <source>
        <dbReference type="PROSITE" id="PS01124"/>
    </source>
</evidence>
<keyword evidence="2" id="KW-0238">DNA-binding</keyword>